<comment type="catalytic activity">
    <reaction evidence="12">
        <text>2 a 1,2-diacyl-sn-glycero-3-phospho-(1'-sn-glycerol) = a cardiolipin + glycerol</text>
        <dbReference type="Rhea" id="RHEA:31451"/>
        <dbReference type="ChEBI" id="CHEBI:17754"/>
        <dbReference type="ChEBI" id="CHEBI:62237"/>
        <dbReference type="ChEBI" id="CHEBI:64716"/>
    </reaction>
</comment>
<name>A0A1L8RAF5_9ENTE</name>
<keyword evidence="9 12" id="KW-0472">Membrane</keyword>
<feature type="active site" evidence="12">
    <location>
        <position position="401"/>
    </location>
</feature>
<evidence type="ECO:0000256" key="8">
    <source>
        <dbReference type="ARBA" id="ARBA00023098"/>
    </source>
</evidence>
<evidence type="ECO:0000313" key="15">
    <source>
        <dbReference type="EMBL" id="OJG16705.1"/>
    </source>
</evidence>
<keyword evidence="4 12" id="KW-0808">Transferase</keyword>
<comment type="similarity">
    <text evidence="12">Belongs to the phospholipase D family. Cardiolipin synthase subfamily.</text>
</comment>
<dbReference type="EMBL" id="JXKG01000001">
    <property type="protein sequence ID" value="OJG16705.1"/>
    <property type="molecule type" value="Genomic_DNA"/>
</dbReference>
<dbReference type="NCBIfam" id="TIGR04265">
    <property type="entry name" value="bac_cardiolipin"/>
    <property type="match status" value="1"/>
</dbReference>
<dbReference type="PANTHER" id="PTHR21248">
    <property type="entry name" value="CARDIOLIPIN SYNTHASE"/>
    <property type="match status" value="1"/>
</dbReference>
<dbReference type="GO" id="GO:0008808">
    <property type="term" value="F:cardiolipin synthase activity"/>
    <property type="evidence" value="ECO:0007669"/>
    <property type="project" value="UniProtKB-UniRule"/>
</dbReference>
<accession>A0A1L8RAF5</accession>
<feature type="active site" evidence="12">
    <location>
        <position position="408"/>
    </location>
</feature>
<dbReference type="GO" id="GO:0005886">
    <property type="term" value="C:plasma membrane"/>
    <property type="evidence" value="ECO:0007669"/>
    <property type="project" value="UniProtKB-SubCell"/>
</dbReference>
<dbReference type="GO" id="GO:0032049">
    <property type="term" value="P:cardiolipin biosynthetic process"/>
    <property type="evidence" value="ECO:0007669"/>
    <property type="project" value="UniProtKB-UniRule"/>
</dbReference>
<evidence type="ECO:0000256" key="1">
    <source>
        <dbReference type="ARBA" id="ARBA00004651"/>
    </source>
</evidence>
<dbReference type="CDD" id="cd09112">
    <property type="entry name" value="PLDc_CLS_2"/>
    <property type="match status" value="1"/>
</dbReference>
<evidence type="ECO:0000256" key="11">
    <source>
        <dbReference type="ARBA" id="ARBA00023264"/>
    </source>
</evidence>
<dbReference type="SMART" id="SM00155">
    <property type="entry name" value="PLDc"/>
    <property type="match status" value="2"/>
</dbReference>
<feature type="active site" evidence="12">
    <location>
        <position position="403"/>
    </location>
</feature>
<evidence type="ECO:0000256" key="13">
    <source>
        <dbReference type="NCBIfam" id="TIGR04265"/>
    </source>
</evidence>
<dbReference type="EC" id="2.7.8.-" evidence="12 13"/>
<organism evidence="15 16">
    <name type="scientific">Enterococcus canintestini</name>
    <dbReference type="NCBI Taxonomy" id="317010"/>
    <lineage>
        <taxon>Bacteria</taxon>
        <taxon>Bacillati</taxon>
        <taxon>Bacillota</taxon>
        <taxon>Bacilli</taxon>
        <taxon>Lactobacillales</taxon>
        <taxon>Enterococcaceae</taxon>
        <taxon>Enterococcus</taxon>
    </lineage>
</organism>
<feature type="transmembrane region" description="Helical" evidence="12">
    <location>
        <begin position="6"/>
        <end position="26"/>
    </location>
</feature>
<dbReference type="RefSeq" id="WP_071863658.1">
    <property type="nucleotide sequence ID" value="NZ_JBHLVQ010000015.1"/>
</dbReference>
<comment type="function">
    <text evidence="12">Catalyzes the reversible phosphatidyl group transfer from one phosphatidylglycerol molecule to another to form cardiolipin (CL) (diphosphatidylglycerol) and glycerol.</text>
</comment>
<gene>
    <name evidence="15" type="ORF">RU96_GL000172</name>
</gene>
<evidence type="ECO:0000256" key="5">
    <source>
        <dbReference type="ARBA" id="ARBA00022692"/>
    </source>
</evidence>
<dbReference type="Proteomes" id="UP000182835">
    <property type="component" value="Unassembled WGS sequence"/>
</dbReference>
<dbReference type="Pfam" id="PF13396">
    <property type="entry name" value="PLDc_N"/>
    <property type="match status" value="1"/>
</dbReference>
<evidence type="ECO:0000256" key="6">
    <source>
        <dbReference type="ARBA" id="ARBA00022737"/>
    </source>
</evidence>
<dbReference type="InterPro" id="IPR001736">
    <property type="entry name" value="PLipase_D/transphosphatidylase"/>
</dbReference>
<dbReference type="HAMAP" id="MF_01916">
    <property type="entry name" value="Cardiolipin_synth_Cls"/>
    <property type="match status" value="1"/>
</dbReference>
<dbReference type="SUPFAM" id="SSF56024">
    <property type="entry name" value="Phospholipase D/nuclease"/>
    <property type="match status" value="2"/>
</dbReference>
<sequence length="483" mass="55644">MLDYLIQNLSTILVIANMLLSFIIIFRERKETAQTWAWLLVLMFIPVVGFILYIFFGRGISKEKIFDLKMQGKVGMNVEIEEQRQALMRNLFPHPDTAQVDVRQIVYMLTVFERSLYTTENEVTLFTDGRKKFDRLIQDIDAAINHIHMQYYIYRSDNLGVEVRDALIRAAKRGVKVKVLLDAWGSTQVSLNFFSDLKDAGGEVSLFFPLFVPYINPRINYSNHRKIVVIDGKIGYTGGFNVGDEYLGKVEKFGYWRDNHLRIFGPAVYSLQNRFLMDWNSQHKNEVLYAEEYFPAIISSGKIPMQIVTSGPDSEYEQIKMTYLKMIGMAKKEILIQTPYYIPDESIHEAIKLALLSGVHVQIQIPNKPDHPLVYWATYSFAAELLEYGAIIETYENGFMHAKTMIIDGGIVSVGSANIDVRSFRLDFEVNALLYDEKMAAKVRQAFYSDSLQSKRLTKELYDKRSVIVKFKEGLARLISPLL</sequence>
<evidence type="ECO:0000256" key="3">
    <source>
        <dbReference type="ARBA" id="ARBA00022516"/>
    </source>
</evidence>
<feature type="domain" description="PLD phosphodiesterase" evidence="14">
    <location>
        <begin position="219"/>
        <end position="246"/>
    </location>
</feature>
<dbReference type="InterPro" id="IPR022924">
    <property type="entry name" value="Cardiolipin_synthase"/>
</dbReference>
<dbReference type="PANTHER" id="PTHR21248:SF22">
    <property type="entry name" value="PHOSPHOLIPASE D"/>
    <property type="match status" value="1"/>
</dbReference>
<proteinExistence type="inferred from homology"/>
<dbReference type="InterPro" id="IPR027379">
    <property type="entry name" value="CLS_N"/>
</dbReference>
<dbReference type="STRING" id="317010.RU96_GL000172"/>
<dbReference type="PROSITE" id="PS50035">
    <property type="entry name" value="PLD"/>
    <property type="match status" value="2"/>
</dbReference>
<keyword evidence="6" id="KW-0677">Repeat</keyword>
<keyword evidence="7 12" id="KW-1133">Transmembrane helix</keyword>
<dbReference type="CDD" id="cd09110">
    <property type="entry name" value="PLDc_CLS_1"/>
    <property type="match status" value="1"/>
</dbReference>
<feature type="active site" evidence="12">
    <location>
        <position position="224"/>
    </location>
</feature>
<protein>
    <recommendedName>
        <fullName evidence="12 13">Cardiolipin synthase</fullName>
        <shortName evidence="12">CL synthase</shortName>
        <ecNumber evidence="12 13">2.7.8.-</ecNumber>
    </recommendedName>
</protein>
<keyword evidence="2 12" id="KW-1003">Cell membrane</keyword>
<keyword evidence="3 12" id="KW-0444">Lipid biosynthesis</keyword>
<feature type="domain" description="PLD phosphodiesterase" evidence="14">
    <location>
        <begin position="396"/>
        <end position="423"/>
    </location>
</feature>
<evidence type="ECO:0000256" key="4">
    <source>
        <dbReference type="ARBA" id="ARBA00022679"/>
    </source>
</evidence>
<feature type="active site" evidence="12">
    <location>
        <position position="226"/>
    </location>
</feature>
<evidence type="ECO:0000313" key="16">
    <source>
        <dbReference type="Proteomes" id="UP000182835"/>
    </source>
</evidence>
<dbReference type="InterPro" id="IPR030874">
    <property type="entry name" value="Cardiolipin_synth_Firmi"/>
</dbReference>
<feature type="active site" evidence="12">
    <location>
        <position position="231"/>
    </location>
</feature>
<feature type="transmembrane region" description="Helical" evidence="12">
    <location>
        <begin position="38"/>
        <end position="56"/>
    </location>
</feature>
<comment type="caution">
    <text evidence="15">The sequence shown here is derived from an EMBL/GenBank/DDBJ whole genome shotgun (WGS) entry which is preliminary data.</text>
</comment>
<dbReference type="InterPro" id="IPR025202">
    <property type="entry name" value="PLD-like_dom"/>
</dbReference>
<keyword evidence="5 12" id="KW-0812">Transmembrane</keyword>
<dbReference type="Gene3D" id="3.30.870.10">
    <property type="entry name" value="Endonuclease Chain A"/>
    <property type="match status" value="2"/>
</dbReference>
<keyword evidence="8 12" id="KW-0443">Lipid metabolism</keyword>
<evidence type="ECO:0000256" key="9">
    <source>
        <dbReference type="ARBA" id="ARBA00023136"/>
    </source>
</evidence>
<keyword evidence="10 12" id="KW-0594">Phospholipid biosynthesis</keyword>
<dbReference type="FunFam" id="3.30.870.10:FF:000014">
    <property type="entry name" value="Cardiolipin synthase"/>
    <property type="match status" value="1"/>
</dbReference>
<evidence type="ECO:0000256" key="12">
    <source>
        <dbReference type="HAMAP-Rule" id="MF_01916"/>
    </source>
</evidence>
<dbReference type="AlphaFoldDB" id="A0A1L8RAF5"/>
<dbReference type="Pfam" id="PF13091">
    <property type="entry name" value="PLDc_2"/>
    <property type="match status" value="2"/>
</dbReference>
<evidence type="ECO:0000256" key="10">
    <source>
        <dbReference type="ARBA" id="ARBA00023209"/>
    </source>
</evidence>
<comment type="subcellular location">
    <subcellularLocation>
        <location evidence="1 12">Cell membrane</location>
        <topology evidence="1 12">Multi-pass membrane protein</topology>
    </subcellularLocation>
</comment>
<keyword evidence="11 12" id="KW-1208">Phospholipid metabolism</keyword>
<dbReference type="OrthoDB" id="9762009at2"/>
<evidence type="ECO:0000256" key="2">
    <source>
        <dbReference type="ARBA" id="ARBA00022475"/>
    </source>
</evidence>
<evidence type="ECO:0000259" key="14">
    <source>
        <dbReference type="PROSITE" id="PS50035"/>
    </source>
</evidence>
<reference evidence="15 16" key="1">
    <citation type="submission" date="2014-12" db="EMBL/GenBank/DDBJ databases">
        <title>Draft genome sequences of 29 type strains of Enterococci.</title>
        <authorList>
            <person name="Zhong Z."/>
            <person name="Sun Z."/>
            <person name="Liu W."/>
            <person name="Zhang W."/>
            <person name="Zhang H."/>
        </authorList>
    </citation>
    <scope>NUCLEOTIDE SEQUENCE [LARGE SCALE GENOMIC DNA]</scope>
    <source>
        <strain evidence="15 16">DSM 21207</strain>
    </source>
</reference>
<evidence type="ECO:0000256" key="7">
    <source>
        <dbReference type="ARBA" id="ARBA00022989"/>
    </source>
</evidence>